<accession>A0ABS5B5G9</accession>
<dbReference type="RefSeq" id="WP_209628464.1">
    <property type="nucleotide sequence ID" value="NZ_PRDG01000005.1"/>
</dbReference>
<keyword evidence="3" id="KW-1185">Reference proteome</keyword>
<dbReference type="PANTHER" id="PTHR39173:SF1">
    <property type="entry name" value="ACETYLTRANSFERASE"/>
    <property type="match status" value="1"/>
</dbReference>
<evidence type="ECO:0000259" key="1">
    <source>
        <dbReference type="PROSITE" id="PS51186"/>
    </source>
</evidence>
<comment type="caution">
    <text evidence="2">The sequence shown here is derived from an EMBL/GenBank/DDBJ whole genome shotgun (WGS) entry which is preliminary data.</text>
</comment>
<dbReference type="SUPFAM" id="SSF55729">
    <property type="entry name" value="Acyl-CoA N-acyltransferases (Nat)"/>
    <property type="match status" value="1"/>
</dbReference>
<dbReference type="InterPro" id="IPR016181">
    <property type="entry name" value="Acyl_CoA_acyltransferase"/>
</dbReference>
<dbReference type="PANTHER" id="PTHR39173">
    <property type="entry name" value="ACETYLTRANSFERASE"/>
    <property type="match status" value="1"/>
</dbReference>
<gene>
    <name evidence="2" type="ORF">C4K46_08350</name>
</gene>
<evidence type="ECO:0000313" key="2">
    <source>
        <dbReference type="EMBL" id="MBP2623946.1"/>
    </source>
</evidence>
<evidence type="ECO:0000313" key="3">
    <source>
        <dbReference type="Proteomes" id="UP001519296"/>
    </source>
</evidence>
<sequence>MELRRPSLADKAAIIDMIDEFIAARSYMHGGLGSTWQLVETYEDWLELIAQHEQGENLPEDWLPAAQFVTFDDQGRALGFLSIRLALNERTFVEGGHVGYSIRPSERGQGLGKEQLRLGLLEAKKLGLEHLLITCDEDNLASKQVILANGGQYDNKIEGVERYWLDLEEL</sequence>
<reference evidence="2 3" key="1">
    <citation type="submission" date="2018-02" db="EMBL/GenBank/DDBJ databases">
        <title>Draft genome sequence of Streptococcus oricebi CCUG 70868T type strain.</title>
        <authorList>
            <person name="Mendez V."/>
            <person name="Salva-Serra F."/>
            <person name="Jaen-Luchoro D."/>
            <person name="Gonzales-Siles L."/>
            <person name="Karlsson R."/>
            <person name="Engstrom-Jakobsson H."/>
            <person name="Busquets A."/>
            <person name="Gomila M."/>
            <person name="Pineiro-Iglesias B."/>
            <person name="Bennasar-Figueras A."/>
            <person name="Seeger M."/>
            <person name="Moore E."/>
        </authorList>
    </citation>
    <scope>NUCLEOTIDE SEQUENCE [LARGE SCALE GENOMIC DNA]</scope>
    <source>
        <strain evidence="2 3">CCUG 70868</strain>
    </source>
</reference>
<feature type="domain" description="N-acetyltransferase" evidence="1">
    <location>
        <begin position="1"/>
        <end position="168"/>
    </location>
</feature>
<dbReference type="CDD" id="cd04301">
    <property type="entry name" value="NAT_SF"/>
    <property type="match status" value="1"/>
</dbReference>
<dbReference type="PROSITE" id="PS51186">
    <property type="entry name" value="GNAT"/>
    <property type="match status" value="1"/>
</dbReference>
<protein>
    <submittedName>
        <fullName evidence="2">GNAT family N-acetyltransferase</fullName>
    </submittedName>
</protein>
<dbReference type="Pfam" id="PF13302">
    <property type="entry name" value="Acetyltransf_3"/>
    <property type="match status" value="1"/>
</dbReference>
<organism evidence="2 3">
    <name type="scientific">Streptococcus oricebi</name>
    <dbReference type="NCBI Taxonomy" id="1547447"/>
    <lineage>
        <taxon>Bacteria</taxon>
        <taxon>Bacillati</taxon>
        <taxon>Bacillota</taxon>
        <taxon>Bacilli</taxon>
        <taxon>Lactobacillales</taxon>
        <taxon>Streptococcaceae</taxon>
        <taxon>Streptococcus</taxon>
    </lineage>
</organism>
<dbReference type="EMBL" id="PRDG01000005">
    <property type="protein sequence ID" value="MBP2623946.1"/>
    <property type="molecule type" value="Genomic_DNA"/>
</dbReference>
<name>A0ABS5B5G9_9STRE</name>
<dbReference type="InterPro" id="IPR000182">
    <property type="entry name" value="GNAT_dom"/>
</dbReference>
<dbReference type="Proteomes" id="UP001519296">
    <property type="component" value="Unassembled WGS sequence"/>
</dbReference>
<proteinExistence type="predicted"/>
<dbReference type="Gene3D" id="3.40.630.30">
    <property type="match status" value="1"/>
</dbReference>